<evidence type="ECO:0000313" key="4">
    <source>
        <dbReference type="Proteomes" id="UP001220964"/>
    </source>
</evidence>
<name>A0AAE3NVY9_9RHOB</name>
<dbReference type="PANTHER" id="PTHR43798">
    <property type="entry name" value="MONOACYLGLYCEROL LIPASE"/>
    <property type="match status" value="1"/>
</dbReference>
<dbReference type="GO" id="GO:0016787">
    <property type="term" value="F:hydrolase activity"/>
    <property type="evidence" value="ECO:0007669"/>
    <property type="project" value="UniProtKB-KW"/>
</dbReference>
<accession>A0AAE3NVY9</accession>
<evidence type="ECO:0000313" key="3">
    <source>
        <dbReference type="EMBL" id="MDF0603116.1"/>
    </source>
</evidence>
<evidence type="ECO:0000256" key="1">
    <source>
        <dbReference type="ARBA" id="ARBA00022801"/>
    </source>
</evidence>
<protein>
    <submittedName>
        <fullName evidence="3">Alpha/beta hydrolase</fullName>
    </submittedName>
</protein>
<dbReference type="RefSeq" id="WP_275569240.1">
    <property type="nucleotide sequence ID" value="NZ_JARGYC010000075.1"/>
</dbReference>
<dbReference type="Gene3D" id="3.40.50.1820">
    <property type="entry name" value="alpha/beta hydrolase"/>
    <property type="match status" value="1"/>
</dbReference>
<reference evidence="3" key="1">
    <citation type="submission" date="2023-03" db="EMBL/GenBank/DDBJ databases">
        <title>Multiphase analysis and comparison of six strains from genera Psychromarinibacter, Lutimaribacter, and Maritimibacter, including a novel species: Psychromarinibacter sediminicola sp. nov.</title>
        <authorList>
            <person name="Wang Y.-H."/>
            <person name="Ye M.-Q."/>
            <person name="Du Z.-J."/>
        </authorList>
    </citation>
    <scope>NUCLEOTIDE SEQUENCE</scope>
    <source>
        <strain evidence="3">C21-152</strain>
    </source>
</reference>
<evidence type="ECO:0000259" key="2">
    <source>
        <dbReference type="Pfam" id="PF12697"/>
    </source>
</evidence>
<dbReference type="Pfam" id="PF12697">
    <property type="entry name" value="Abhydrolase_6"/>
    <property type="match status" value="1"/>
</dbReference>
<dbReference type="EMBL" id="JARGYC010000075">
    <property type="protein sequence ID" value="MDF0603116.1"/>
    <property type="molecule type" value="Genomic_DNA"/>
</dbReference>
<dbReference type="InterPro" id="IPR029058">
    <property type="entry name" value="AB_hydrolase_fold"/>
</dbReference>
<dbReference type="Proteomes" id="UP001220964">
    <property type="component" value="Unassembled WGS sequence"/>
</dbReference>
<gene>
    <name evidence="3" type="ORF">P1J78_20410</name>
</gene>
<dbReference type="SUPFAM" id="SSF53474">
    <property type="entry name" value="alpha/beta-Hydrolases"/>
    <property type="match status" value="1"/>
</dbReference>
<dbReference type="GO" id="GO:0016020">
    <property type="term" value="C:membrane"/>
    <property type="evidence" value="ECO:0007669"/>
    <property type="project" value="TreeGrafter"/>
</dbReference>
<dbReference type="InterPro" id="IPR000073">
    <property type="entry name" value="AB_hydrolase_1"/>
</dbReference>
<dbReference type="AlphaFoldDB" id="A0AAE3NVY9"/>
<dbReference type="PANTHER" id="PTHR43798:SF31">
    <property type="entry name" value="AB HYDROLASE SUPERFAMILY PROTEIN YCLE"/>
    <property type="match status" value="1"/>
</dbReference>
<proteinExistence type="predicted"/>
<feature type="domain" description="AB hydrolase-1" evidence="2">
    <location>
        <begin position="26"/>
        <end position="280"/>
    </location>
</feature>
<keyword evidence="4" id="KW-1185">Reference proteome</keyword>
<organism evidence="3 4">
    <name type="scientific">Psychromarinibacter sediminicola</name>
    <dbReference type="NCBI Taxonomy" id="3033385"/>
    <lineage>
        <taxon>Bacteria</taxon>
        <taxon>Pseudomonadati</taxon>
        <taxon>Pseudomonadota</taxon>
        <taxon>Alphaproteobacteria</taxon>
        <taxon>Rhodobacterales</taxon>
        <taxon>Paracoccaceae</taxon>
        <taxon>Psychromarinibacter</taxon>
    </lineage>
</organism>
<keyword evidence="1 3" id="KW-0378">Hydrolase</keyword>
<sequence length="293" mass="32054">MTEERRDIAVNGTTLAVVRQGAGPRVLFVHGSACDHRVWSRQMPVVARRYEAISYSRRYHKPNAPIAPGEDYAMAAHADDLEALIEALAVGPVHLVGHSYGAMLALIVAGRRGALVRSLVLIEPPAFTLFTSDPPGIGELLALLLRKPALGLALVKFGATAMEPAKKAAQRGDMDRAFDVFSPGVLGRERFERLTPLEKAQFKENILAEEFTGSGFVRLDPERLREIDCPALVVSGEDSVRLWQLLADEIAERMPRARRLRLAEASHVVQADAPEAFNAALMEFLDTAEAARS</sequence>
<dbReference type="InterPro" id="IPR050266">
    <property type="entry name" value="AB_hydrolase_sf"/>
</dbReference>
<comment type="caution">
    <text evidence="3">The sequence shown here is derived from an EMBL/GenBank/DDBJ whole genome shotgun (WGS) entry which is preliminary data.</text>
</comment>